<dbReference type="HOGENOM" id="CLU_072169_0_0_1"/>
<dbReference type="Pfam" id="PF07368">
    <property type="entry name" value="DUF1487"/>
    <property type="match status" value="1"/>
</dbReference>
<name>B3MX30_DROAN</name>
<dbReference type="InterPro" id="IPR009961">
    <property type="entry name" value="DUF1487"/>
</dbReference>
<dbReference type="InParanoid" id="B3MX30"/>
<dbReference type="OMA" id="FRFNCIN"/>
<dbReference type="KEGG" id="dan:6502602"/>
<evidence type="ECO:0000313" key="2">
    <source>
        <dbReference type="Proteomes" id="UP000007801"/>
    </source>
</evidence>
<keyword evidence="2" id="KW-1185">Reference proteome</keyword>
<dbReference type="Proteomes" id="UP000007801">
    <property type="component" value="Unassembled WGS sequence"/>
</dbReference>
<accession>B3MX30</accession>
<dbReference type="eggNOG" id="ENOG502TB81">
    <property type="taxonomic scope" value="Eukaryota"/>
</dbReference>
<dbReference type="EMBL" id="CH902628">
    <property type="protein sequence ID" value="EDV34886.1"/>
    <property type="molecule type" value="Genomic_DNA"/>
</dbReference>
<proteinExistence type="predicted"/>
<reference evidence="1 2" key="1">
    <citation type="journal article" date="2007" name="Nature">
        <title>Evolution of genes and genomes on the Drosophila phylogeny.</title>
        <authorList>
            <consortium name="Drosophila 12 Genomes Consortium"/>
            <person name="Clark A.G."/>
            <person name="Eisen M.B."/>
            <person name="Smith D.R."/>
            <person name="Bergman C.M."/>
            <person name="Oliver B."/>
            <person name="Markow T.A."/>
            <person name="Kaufman T.C."/>
            <person name="Kellis M."/>
            <person name="Gelbart W."/>
            <person name="Iyer V.N."/>
            <person name="Pollard D.A."/>
            <person name="Sackton T.B."/>
            <person name="Larracuente A.M."/>
            <person name="Singh N.D."/>
            <person name="Abad J.P."/>
            <person name="Abt D.N."/>
            <person name="Adryan B."/>
            <person name="Aguade M."/>
            <person name="Akashi H."/>
            <person name="Anderson W.W."/>
            <person name="Aquadro C.F."/>
            <person name="Ardell D.H."/>
            <person name="Arguello R."/>
            <person name="Artieri C.G."/>
            <person name="Barbash D.A."/>
            <person name="Barker D."/>
            <person name="Barsanti P."/>
            <person name="Batterham P."/>
            <person name="Batzoglou S."/>
            <person name="Begun D."/>
            <person name="Bhutkar A."/>
            <person name="Blanco E."/>
            <person name="Bosak S.A."/>
            <person name="Bradley R.K."/>
            <person name="Brand A.D."/>
            <person name="Brent M.R."/>
            <person name="Brooks A.N."/>
            <person name="Brown R.H."/>
            <person name="Butlin R.K."/>
            <person name="Caggese C."/>
            <person name="Calvi B.R."/>
            <person name="Bernardo de Carvalho A."/>
            <person name="Caspi A."/>
            <person name="Castrezana S."/>
            <person name="Celniker S.E."/>
            <person name="Chang J.L."/>
            <person name="Chapple C."/>
            <person name="Chatterji S."/>
            <person name="Chinwalla A."/>
            <person name="Civetta A."/>
            <person name="Clifton S.W."/>
            <person name="Comeron J.M."/>
            <person name="Costello J.C."/>
            <person name="Coyne J.A."/>
            <person name="Daub J."/>
            <person name="David R.G."/>
            <person name="Delcher A.L."/>
            <person name="Delehaunty K."/>
            <person name="Do C.B."/>
            <person name="Ebling H."/>
            <person name="Edwards K."/>
            <person name="Eickbush T."/>
            <person name="Evans J.D."/>
            <person name="Filipski A."/>
            <person name="Findeiss S."/>
            <person name="Freyhult E."/>
            <person name="Fulton L."/>
            <person name="Fulton R."/>
            <person name="Garcia A.C."/>
            <person name="Gardiner A."/>
            <person name="Garfield D.A."/>
            <person name="Garvin B.E."/>
            <person name="Gibson G."/>
            <person name="Gilbert D."/>
            <person name="Gnerre S."/>
            <person name="Godfrey J."/>
            <person name="Good R."/>
            <person name="Gotea V."/>
            <person name="Gravely B."/>
            <person name="Greenberg A.J."/>
            <person name="Griffiths-Jones S."/>
            <person name="Gross S."/>
            <person name="Guigo R."/>
            <person name="Gustafson E.A."/>
            <person name="Haerty W."/>
            <person name="Hahn M.W."/>
            <person name="Halligan D.L."/>
            <person name="Halpern A.L."/>
            <person name="Halter G.M."/>
            <person name="Han M.V."/>
            <person name="Heger A."/>
            <person name="Hillier L."/>
            <person name="Hinrichs A.S."/>
            <person name="Holmes I."/>
            <person name="Hoskins R.A."/>
            <person name="Hubisz M.J."/>
            <person name="Hultmark D."/>
            <person name="Huntley M.A."/>
            <person name="Jaffe D.B."/>
            <person name="Jagadeeshan S."/>
            <person name="Jeck W.R."/>
            <person name="Johnson J."/>
            <person name="Jones C.D."/>
            <person name="Jordan W.C."/>
            <person name="Karpen G.H."/>
            <person name="Kataoka E."/>
            <person name="Keightley P.D."/>
            <person name="Kheradpour P."/>
            <person name="Kirkness E.F."/>
            <person name="Koerich L.B."/>
            <person name="Kristiansen K."/>
            <person name="Kudrna D."/>
            <person name="Kulathinal R.J."/>
            <person name="Kumar S."/>
            <person name="Kwok R."/>
            <person name="Lander E."/>
            <person name="Langley C.H."/>
            <person name="Lapoint R."/>
            <person name="Lazzaro B.P."/>
            <person name="Lee S.J."/>
            <person name="Levesque L."/>
            <person name="Li R."/>
            <person name="Lin C.F."/>
            <person name="Lin M.F."/>
            <person name="Lindblad-Toh K."/>
            <person name="Llopart A."/>
            <person name="Long M."/>
            <person name="Low L."/>
            <person name="Lozovsky E."/>
            <person name="Lu J."/>
            <person name="Luo M."/>
            <person name="Machado C.A."/>
            <person name="Makalowski W."/>
            <person name="Marzo M."/>
            <person name="Matsuda M."/>
            <person name="Matzkin L."/>
            <person name="McAllister B."/>
            <person name="McBride C.S."/>
            <person name="McKernan B."/>
            <person name="McKernan K."/>
            <person name="Mendez-Lago M."/>
            <person name="Minx P."/>
            <person name="Mollenhauer M.U."/>
            <person name="Montooth K."/>
            <person name="Mount S.M."/>
            <person name="Mu X."/>
            <person name="Myers E."/>
            <person name="Negre B."/>
            <person name="Newfeld S."/>
            <person name="Nielsen R."/>
            <person name="Noor M.A."/>
            <person name="O'Grady P."/>
            <person name="Pachter L."/>
            <person name="Papaceit M."/>
            <person name="Parisi M.J."/>
            <person name="Parisi M."/>
            <person name="Parts L."/>
            <person name="Pedersen J.S."/>
            <person name="Pesole G."/>
            <person name="Phillippy A.M."/>
            <person name="Ponting C.P."/>
            <person name="Pop M."/>
            <person name="Porcelli D."/>
            <person name="Powell J.R."/>
            <person name="Prohaska S."/>
            <person name="Pruitt K."/>
            <person name="Puig M."/>
            <person name="Quesneville H."/>
            <person name="Ram K.R."/>
            <person name="Rand D."/>
            <person name="Rasmussen M.D."/>
            <person name="Reed L.K."/>
            <person name="Reenan R."/>
            <person name="Reily A."/>
            <person name="Remington K.A."/>
            <person name="Rieger T.T."/>
            <person name="Ritchie M.G."/>
            <person name="Robin C."/>
            <person name="Rogers Y.H."/>
            <person name="Rohde C."/>
            <person name="Rozas J."/>
            <person name="Rubenfield M.J."/>
            <person name="Ruiz A."/>
            <person name="Russo S."/>
            <person name="Salzberg S.L."/>
            <person name="Sanchez-Gracia A."/>
            <person name="Saranga D.J."/>
            <person name="Sato H."/>
            <person name="Schaeffer S.W."/>
            <person name="Schatz M.C."/>
            <person name="Schlenke T."/>
            <person name="Schwartz R."/>
            <person name="Segarra C."/>
            <person name="Singh R.S."/>
            <person name="Sirot L."/>
            <person name="Sirota M."/>
            <person name="Sisneros N.B."/>
            <person name="Smith C.D."/>
            <person name="Smith T.F."/>
            <person name="Spieth J."/>
            <person name="Stage D.E."/>
            <person name="Stark A."/>
            <person name="Stephan W."/>
            <person name="Strausberg R.L."/>
            <person name="Strempel S."/>
            <person name="Sturgill D."/>
            <person name="Sutton G."/>
            <person name="Sutton G.G."/>
            <person name="Tao W."/>
            <person name="Teichmann S."/>
            <person name="Tobari Y.N."/>
            <person name="Tomimura Y."/>
            <person name="Tsolas J.M."/>
            <person name="Valente V.L."/>
            <person name="Venter E."/>
            <person name="Venter J.C."/>
            <person name="Vicario S."/>
            <person name="Vieira F.G."/>
            <person name="Vilella A.J."/>
            <person name="Villasante A."/>
            <person name="Walenz B."/>
            <person name="Wang J."/>
            <person name="Wasserman M."/>
            <person name="Watts T."/>
            <person name="Wilson D."/>
            <person name="Wilson R.K."/>
            <person name="Wing R.A."/>
            <person name="Wolfner M.F."/>
            <person name="Wong A."/>
            <person name="Wong G.K."/>
            <person name="Wu C.I."/>
            <person name="Wu G."/>
            <person name="Yamamoto D."/>
            <person name="Yang H.P."/>
            <person name="Yang S.P."/>
            <person name="Yorke J.A."/>
            <person name="Yoshida K."/>
            <person name="Zdobnov E."/>
            <person name="Zhang P."/>
            <person name="Zhang Y."/>
            <person name="Zimin A.V."/>
            <person name="Baldwin J."/>
            <person name="Abdouelleil A."/>
            <person name="Abdulkadir J."/>
            <person name="Abebe A."/>
            <person name="Abera B."/>
            <person name="Abreu J."/>
            <person name="Acer S.C."/>
            <person name="Aftuck L."/>
            <person name="Alexander A."/>
            <person name="An P."/>
            <person name="Anderson E."/>
            <person name="Anderson S."/>
            <person name="Arachi H."/>
            <person name="Azer M."/>
            <person name="Bachantsang P."/>
            <person name="Barry A."/>
            <person name="Bayul T."/>
            <person name="Berlin A."/>
            <person name="Bessette D."/>
            <person name="Bloom T."/>
            <person name="Blye J."/>
            <person name="Boguslavskiy L."/>
            <person name="Bonnet C."/>
            <person name="Boukhgalter B."/>
            <person name="Bourzgui I."/>
            <person name="Brown A."/>
            <person name="Cahill P."/>
            <person name="Channer S."/>
            <person name="Cheshatsang Y."/>
            <person name="Chuda L."/>
            <person name="Citroen M."/>
            <person name="Collymore A."/>
            <person name="Cooke P."/>
            <person name="Costello M."/>
            <person name="D'Aco K."/>
            <person name="Daza R."/>
            <person name="De Haan G."/>
            <person name="DeGray S."/>
            <person name="DeMaso C."/>
            <person name="Dhargay N."/>
            <person name="Dooley K."/>
            <person name="Dooley E."/>
            <person name="Doricent M."/>
            <person name="Dorje P."/>
            <person name="Dorjee K."/>
            <person name="Dupes A."/>
            <person name="Elong R."/>
            <person name="Falk J."/>
            <person name="Farina A."/>
            <person name="Faro S."/>
            <person name="Ferguson D."/>
            <person name="Fisher S."/>
            <person name="Foley C.D."/>
            <person name="Franke A."/>
            <person name="Friedrich D."/>
            <person name="Gadbois L."/>
            <person name="Gearin G."/>
            <person name="Gearin C.R."/>
            <person name="Giannoukos G."/>
            <person name="Goode T."/>
            <person name="Graham J."/>
            <person name="Grandbois E."/>
            <person name="Grewal S."/>
            <person name="Gyaltsen K."/>
            <person name="Hafez N."/>
            <person name="Hagos B."/>
            <person name="Hall J."/>
            <person name="Henson C."/>
            <person name="Hollinger A."/>
            <person name="Honan T."/>
            <person name="Huard M.D."/>
            <person name="Hughes L."/>
            <person name="Hurhula B."/>
            <person name="Husby M.E."/>
            <person name="Kamat A."/>
            <person name="Kanga B."/>
            <person name="Kashin S."/>
            <person name="Khazanovich D."/>
            <person name="Kisner P."/>
            <person name="Lance K."/>
            <person name="Lara M."/>
            <person name="Lee W."/>
            <person name="Lennon N."/>
            <person name="Letendre F."/>
            <person name="LeVine R."/>
            <person name="Lipovsky A."/>
            <person name="Liu X."/>
            <person name="Liu J."/>
            <person name="Liu S."/>
            <person name="Lokyitsang T."/>
            <person name="Lokyitsang Y."/>
            <person name="Lubonja R."/>
            <person name="Lui A."/>
            <person name="MacDonald P."/>
            <person name="Magnisalis V."/>
            <person name="Maru K."/>
            <person name="Matthews C."/>
            <person name="McCusker W."/>
            <person name="McDonough S."/>
            <person name="Mehta T."/>
            <person name="Meldrim J."/>
            <person name="Meneus L."/>
            <person name="Mihai O."/>
            <person name="Mihalev A."/>
            <person name="Mihova T."/>
            <person name="Mittelman R."/>
            <person name="Mlenga V."/>
            <person name="Montmayeur A."/>
            <person name="Mulrain L."/>
            <person name="Navidi A."/>
            <person name="Naylor J."/>
            <person name="Negash T."/>
            <person name="Nguyen T."/>
            <person name="Nguyen N."/>
            <person name="Nicol R."/>
            <person name="Norbu C."/>
            <person name="Norbu N."/>
            <person name="Novod N."/>
            <person name="O'Neill B."/>
            <person name="Osman S."/>
            <person name="Markiewicz E."/>
            <person name="Oyono O.L."/>
            <person name="Patti C."/>
            <person name="Phunkhang P."/>
            <person name="Pierre F."/>
            <person name="Priest M."/>
            <person name="Raghuraman S."/>
            <person name="Rege F."/>
            <person name="Reyes R."/>
            <person name="Rise C."/>
            <person name="Rogov P."/>
            <person name="Ross K."/>
            <person name="Ryan E."/>
            <person name="Settipalli S."/>
            <person name="Shea T."/>
            <person name="Sherpa N."/>
            <person name="Shi L."/>
            <person name="Shih D."/>
            <person name="Sparrow T."/>
            <person name="Spaulding J."/>
            <person name="Stalker J."/>
            <person name="Stange-Thomann N."/>
            <person name="Stavropoulos S."/>
            <person name="Stone C."/>
            <person name="Strader C."/>
            <person name="Tesfaye S."/>
            <person name="Thomson T."/>
            <person name="Thoulutsang Y."/>
            <person name="Thoulutsang D."/>
            <person name="Topham K."/>
            <person name="Topping I."/>
            <person name="Tsamla T."/>
            <person name="Vassiliev H."/>
            <person name="Vo A."/>
            <person name="Wangchuk T."/>
            <person name="Wangdi T."/>
            <person name="Weiand M."/>
            <person name="Wilkinson J."/>
            <person name="Wilson A."/>
            <person name="Yadav S."/>
            <person name="Young G."/>
            <person name="Yu Q."/>
            <person name="Zembek L."/>
            <person name="Zhong D."/>
            <person name="Zimmer A."/>
            <person name="Zwirko Z."/>
            <person name="Jaffe D.B."/>
            <person name="Alvarez P."/>
            <person name="Brockman W."/>
            <person name="Butler J."/>
            <person name="Chin C."/>
            <person name="Gnerre S."/>
            <person name="Grabherr M."/>
            <person name="Kleber M."/>
            <person name="Mauceli E."/>
            <person name="MacCallum I."/>
        </authorList>
    </citation>
    <scope>NUCLEOTIDE SEQUENCE [LARGE SCALE GENOMIC DNA]</scope>
    <source>
        <strain evidence="2">Tucson 14024-0371.13</strain>
    </source>
</reference>
<dbReference type="PhylomeDB" id="B3MX30"/>
<dbReference type="OrthoDB" id="310895at2759"/>
<sequence length="253" mass="29169">MAAMDNFETSSDIFSHLLKRHQYKYPDDGAHKKWKFPQLFIIFASGDINQATDAIVKDLSHPIGSGLIASVLIEEYIRDDMIKKIRTNLKPMDERLQLHPNYLKSVKLIDRMNCSTIHIEEFEEEDTKKQYGHRKKGSPIVVLDFPQYYFGKSPTAITTLSTFRNLDELFKLYKRERLSFESVSVWSSKLSQCFDVVTRIPQGVNWTFNCKNISTKSPLQVTLPNSEVSIMQNIHFETLSTPGNVKTIAFPIK</sequence>
<dbReference type="STRING" id="7217.B3MX30"/>
<dbReference type="PANTHER" id="PTHR21644">
    <property type="entry name" value="AT02555P-RELATED"/>
    <property type="match status" value="1"/>
</dbReference>
<protein>
    <submittedName>
        <fullName evidence="1">Uncharacterized protein</fullName>
    </submittedName>
</protein>
<evidence type="ECO:0000313" key="1">
    <source>
        <dbReference type="EMBL" id="EDV34886.1"/>
    </source>
</evidence>
<dbReference type="PANTHER" id="PTHR21644:SF0">
    <property type="entry name" value="AT02555P-RELATED"/>
    <property type="match status" value="1"/>
</dbReference>
<dbReference type="AlphaFoldDB" id="B3MX30"/>
<gene>
    <name evidence="1" type="primary">Dana\GF19861</name>
    <name evidence="1" type="synonym">dana_GLEANR_22267</name>
    <name evidence="1" type="ORF">GF19861</name>
</gene>
<dbReference type="GeneID" id="6502602"/>
<organism evidence="1 2">
    <name type="scientific">Drosophila ananassae</name>
    <name type="common">Fruit fly</name>
    <dbReference type="NCBI Taxonomy" id="7217"/>
    <lineage>
        <taxon>Eukaryota</taxon>
        <taxon>Metazoa</taxon>
        <taxon>Ecdysozoa</taxon>
        <taxon>Arthropoda</taxon>
        <taxon>Hexapoda</taxon>
        <taxon>Insecta</taxon>
        <taxon>Pterygota</taxon>
        <taxon>Neoptera</taxon>
        <taxon>Endopterygota</taxon>
        <taxon>Diptera</taxon>
        <taxon>Brachycera</taxon>
        <taxon>Muscomorpha</taxon>
        <taxon>Ephydroidea</taxon>
        <taxon>Drosophilidae</taxon>
        <taxon>Drosophila</taxon>
        <taxon>Sophophora</taxon>
    </lineage>
</organism>